<protein>
    <submittedName>
        <fullName evidence="1">Uncharacterized protein</fullName>
    </submittedName>
</protein>
<sequence length="181" mass="21181">MIVTKQNFEEVAHTICAGVYSAQKYNKECFGMSDLWFAHTMTECLEDLLDHIENAGYDIVHLASRIWNQHGYFLKVEPNHKLKQQLDDEFEISGLLIEKYYHYCKNITADNIEYFNKNTIKQGDVIRTSFHIDDIEESPYYLKVEDVEYIKSGAYIKGMIVDGPHKPKEIIISPYSRFLLN</sequence>
<dbReference type="EMBL" id="JAUSUG010000011">
    <property type="protein sequence ID" value="MDQ0255568.1"/>
    <property type="molecule type" value="Genomic_DNA"/>
</dbReference>
<dbReference type="RefSeq" id="WP_307326539.1">
    <property type="nucleotide sequence ID" value="NZ_JAUSUG010000011.1"/>
</dbReference>
<dbReference type="Proteomes" id="UP001230005">
    <property type="component" value="Unassembled WGS sequence"/>
</dbReference>
<comment type="caution">
    <text evidence="1">The sequence shown here is derived from an EMBL/GenBank/DDBJ whole genome shotgun (WGS) entry which is preliminary data.</text>
</comment>
<evidence type="ECO:0000313" key="2">
    <source>
        <dbReference type="Proteomes" id="UP001230005"/>
    </source>
</evidence>
<keyword evidence="2" id="KW-1185">Reference proteome</keyword>
<proteinExistence type="predicted"/>
<evidence type="ECO:0000313" key="1">
    <source>
        <dbReference type="EMBL" id="MDQ0255568.1"/>
    </source>
</evidence>
<gene>
    <name evidence="1" type="ORF">J2S74_002950</name>
</gene>
<name>A0ABT9ZWH6_9BACI</name>
<reference evidence="1 2" key="1">
    <citation type="submission" date="2023-07" db="EMBL/GenBank/DDBJ databases">
        <title>Genomic Encyclopedia of Type Strains, Phase IV (KMG-IV): sequencing the most valuable type-strain genomes for metagenomic binning, comparative biology and taxonomic classification.</title>
        <authorList>
            <person name="Goeker M."/>
        </authorList>
    </citation>
    <scope>NUCLEOTIDE SEQUENCE [LARGE SCALE GENOMIC DNA]</scope>
    <source>
        <strain evidence="1 2">DSM 9768</strain>
    </source>
</reference>
<accession>A0ABT9ZWH6</accession>
<organism evidence="1 2">
    <name type="scientific">Evansella vedderi</name>
    <dbReference type="NCBI Taxonomy" id="38282"/>
    <lineage>
        <taxon>Bacteria</taxon>
        <taxon>Bacillati</taxon>
        <taxon>Bacillota</taxon>
        <taxon>Bacilli</taxon>
        <taxon>Bacillales</taxon>
        <taxon>Bacillaceae</taxon>
        <taxon>Evansella</taxon>
    </lineage>
</organism>